<feature type="compositionally biased region" description="Basic and acidic residues" evidence="8">
    <location>
        <begin position="12"/>
        <end position="37"/>
    </location>
</feature>
<dbReference type="SUPFAM" id="SSF54001">
    <property type="entry name" value="Cysteine proteinases"/>
    <property type="match status" value="1"/>
</dbReference>
<keyword evidence="5" id="KW-0833">Ubl conjugation pathway</keyword>
<organism evidence="10 11">
    <name type="scientific">Chironomus riparius</name>
    <dbReference type="NCBI Taxonomy" id="315576"/>
    <lineage>
        <taxon>Eukaryota</taxon>
        <taxon>Metazoa</taxon>
        <taxon>Ecdysozoa</taxon>
        <taxon>Arthropoda</taxon>
        <taxon>Hexapoda</taxon>
        <taxon>Insecta</taxon>
        <taxon>Pterygota</taxon>
        <taxon>Neoptera</taxon>
        <taxon>Endopterygota</taxon>
        <taxon>Diptera</taxon>
        <taxon>Nematocera</taxon>
        <taxon>Chironomoidea</taxon>
        <taxon>Chironomidae</taxon>
        <taxon>Chironominae</taxon>
        <taxon>Chironomus</taxon>
    </lineage>
</organism>
<feature type="compositionally biased region" description="Basic and acidic residues" evidence="8">
    <location>
        <begin position="450"/>
        <end position="463"/>
    </location>
</feature>
<dbReference type="AlphaFoldDB" id="A0A9N9WW47"/>
<dbReference type="OrthoDB" id="409956at2759"/>
<comment type="similarity">
    <text evidence="2">Belongs to the peptidase C85 family.</text>
</comment>
<reference evidence="10" key="2">
    <citation type="submission" date="2022-10" db="EMBL/GenBank/DDBJ databases">
        <authorList>
            <consortium name="ENA_rothamsted_submissions"/>
            <consortium name="culmorum"/>
            <person name="King R."/>
        </authorList>
    </citation>
    <scope>NUCLEOTIDE SEQUENCE</scope>
</reference>
<evidence type="ECO:0000259" key="9">
    <source>
        <dbReference type="PROSITE" id="PS50802"/>
    </source>
</evidence>
<dbReference type="FunFam" id="3.90.70.80:FF:000018">
    <property type="entry name" value="OTU domain-containing protein 5-B"/>
    <property type="match status" value="1"/>
</dbReference>
<evidence type="ECO:0000256" key="1">
    <source>
        <dbReference type="ARBA" id="ARBA00000707"/>
    </source>
</evidence>
<dbReference type="Gene3D" id="3.90.70.80">
    <property type="match status" value="1"/>
</dbReference>
<dbReference type="InterPro" id="IPR038765">
    <property type="entry name" value="Papain-like_cys_pep_sf"/>
</dbReference>
<gene>
    <name evidence="10" type="ORF">CHIRRI_LOCUS11330</name>
</gene>
<dbReference type="GO" id="GO:0061578">
    <property type="term" value="F:K63-linked deubiquitinase activity"/>
    <property type="evidence" value="ECO:0007669"/>
    <property type="project" value="TreeGrafter"/>
</dbReference>
<reference evidence="10" key="1">
    <citation type="submission" date="2022-01" db="EMBL/GenBank/DDBJ databases">
        <authorList>
            <person name="King R."/>
        </authorList>
    </citation>
    <scope>NUCLEOTIDE SEQUENCE</scope>
</reference>
<feature type="compositionally biased region" description="Basic residues" evidence="8">
    <location>
        <begin position="440"/>
        <end position="449"/>
    </location>
</feature>
<feature type="compositionally biased region" description="Low complexity" evidence="8">
    <location>
        <begin position="470"/>
        <end position="483"/>
    </location>
</feature>
<dbReference type="GO" id="GO:0004843">
    <property type="term" value="F:cysteine-type deubiquitinase activity"/>
    <property type="evidence" value="ECO:0007669"/>
    <property type="project" value="UniProtKB-EC"/>
</dbReference>
<sequence length="543" mass="62144">MTILPIINQKSGNDEKKDNVQRDKRINTDRLNYEVRRSPTSRSNKSHGRSNKREKATSVLQVQAKYQPHASSSSSTSNVIKIQQLPCTTNVVTQQNQIHGASTSVASSSTECSKSDSNIASNSCVNKKNDKEGVDFLKILEEKVSGYNSGDEHLESKENNLTSEEWKHRDEKFSKILTQERGLLIKEMEEDGACLFRAISYQIYGDQDMHDMIRQQTMDYIYQNREYFEQFLTEDIHSYVKRKRQNHLHGNHIEIQAMSEMYNRPVELYCYELTPINIYNPEQINNGYDPLRLSYHRYSHYNAILDPYKSSVGVGLGLAGYHPEEFDPTKQVKDAMQMSEELEIEQMMVEDKLKITDWEATNEVVVEQIARQSYLQFCKENMNKTFKKSSTSTITSTEASCSSIMSSCDTSPKNEQQGCSSHQSERQKSPSYSDYYTHTSGRRKKRNGEKRKQDEAPKEETSSPKRSKRLSPSPGPQSSSSSESDGEKPVSAFYQSLLESSYAKNGLGQLTEKEMMQKALIQSIKDITKRISKNNTDDEYDSP</sequence>
<keyword evidence="6" id="KW-0378">Hydrolase</keyword>
<evidence type="ECO:0000313" key="10">
    <source>
        <dbReference type="EMBL" id="CAG9808491.1"/>
    </source>
</evidence>
<dbReference type="InterPro" id="IPR050704">
    <property type="entry name" value="Peptidase_C85-like"/>
</dbReference>
<dbReference type="PANTHER" id="PTHR12419:SF4">
    <property type="entry name" value="OTU DOMAIN-CONTAINING PROTEIN 5"/>
    <property type="match status" value="1"/>
</dbReference>
<keyword evidence="4" id="KW-0645">Protease</keyword>
<evidence type="ECO:0000256" key="7">
    <source>
        <dbReference type="ARBA" id="ARBA00033460"/>
    </source>
</evidence>
<protein>
    <recommendedName>
        <fullName evidence="3">ubiquitinyl hydrolase 1</fullName>
        <ecNumber evidence="3">3.4.19.12</ecNumber>
    </recommendedName>
    <alternativeName>
        <fullName evidence="7">Deubiquitinating enzyme A</fullName>
    </alternativeName>
</protein>
<feature type="compositionally biased region" description="Polar residues" evidence="8">
    <location>
        <begin position="429"/>
        <end position="439"/>
    </location>
</feature>
<feature type="region of interest" description="Disordered" evidence="8">
    <location>
        <begin position="403"/>
        <end position="492"/>
    </location>
</feature>
<dbReference type="GO" id="GO:0016579">
    <property type="term" value="P:protein deubiquitination"/>
    <property type="evidence" value="ECO:0007669"/>
    <property type="project" value="TreeGrafter"/>
</dbReference>
<evidence type="ECO:0000313" key="11">
    <source>
        <dbReference type="Proteomes" id="UP001153620"/>
    </source>
</evidence>
<evidence type="ECO:0000256" key="2">
    <source>
        <dbReference type="ARBA" id="ARBA00010407"/>
    </source>
</evidence>
<feature type="region of interest" description="Disordered" evidence="8">
    <location>
        <begin position="1"/>
        <end position="58"/>
    </location>
</feature>
<dbReference type="CDD" id="cd22752">
    <property type="entry name" value="OTU_OTUD5-like"/>
    <property type="match status" value="1"/>
</dbReference>
<keyword evidence="11" id="KW-1185">Reference proteome</keyword>
<evidence type="ECO:0000256" key="4">
    <source>
        <dbReference type="ARBA" id="ARBA00022670"/>
    </source>
</evidence>
<dbReference type="EC" id="3.4.19.12" evidence="3"/>
<dbReference type="PANTHER" id="PTHR12419">
    <property type="entry name" value="OTU DOMAIN CONTAINING PROTEIN"/>
    <property type="match status" value="1"/>
</dbReference>
<evidence type="ECO:0000256" key="3">
    <source>
        <dbReference type="ARBA" id="ARBA00012759"/>
    </source>
</evidence>
<dbReference type="GO" id="GO:0006508">
    <property type="term" value="P:proteolysis"/>
    <property type="evidence" value="ECO:0007669"/>
    <property type="project" value="UniProtKB-KW"/>
</dbReference>
<dbReference type="Pfam" id="PF02338">
    <property type="entry name" value="OTU"/>
    <property type="match status" value="1"/>
</dbReference>
<evidence type="ECO:0000256" key="6">
    <source>
        <dbReference type="ARBA" id="ARBA00022801"/>
    </source>
</evidence>
<evidence type="ECO:0000256" key="5">
    <source>
        <dbReference type="ARBA" id="ARBA00022786"/>
    </source>
</evidence>
<comment type="catalytic activity">
    <reaction evidence="1">
        <text>Thiol-dependent hydrolysis of ester, thioester, amide, peptide and isopeptide bonds formed by the C-terminal Gly of ubiquitin (a 76-residue protein attached to proteins as an intracellular targeting signal).</text>
        <dbReference type="EC" id="3.4.19.12"/>
    </reaction>
</comment>
<dbReference type="EMBL" id="OU895879">
    <property type="protein sequence ID" value="CAG9808491.1"/>
    <property type="molecule type" value="Genomic_DNA"/>
</dbReference>
<feature type="compositionally biased region" description="Polar residues" evidence="8">
    <location>
        <begin position="413"/>
        <end position="422"/>
    </location>
</feature>
<evidence type="ECO:0000256" key="8">
    <source>
        <dbReference type="SAM" id="MobiDB-lite"/>
    </source>
</evidence>
<accession>A0A9N9WW47</accession>
<proteinExistence type="inferred from homology"/>
<feature type="domain" description="OTU" evidence="9">
    <location>
        <begin position="183"/>
        <end position="307"/>
    </location>
</feature>
<name>A0A9N9WW47_9DIPT</name>
<dbReference type="InterPro" id="IPR003323">
    <property type="entry name" value="OTU_dom"/>
</dbReference>
<dbReference type="PROSITE" id="PS50802">
    <property type="entry name" value="OTU"/>
    <property type="match status" value="1"/>
</dbReference>
<dbReference type="Proteomes" id="UP001153620">
    <property type="component" value="Chromosome 3"/>
</dbReference>